<keyword evidence="1" id="KW-0472">Membrane</keyword>
<evidence type="ECO:0000313" key="2">
    <source>
        <dbReference type="EMBL" id="CAD8060754.1"/>
    </source>
</evidence>
<feature type="transmembrane region" description="Helical" evidence="1">
    <location>
        <begin position="47"/>
        <end position="70"/>
    </location>
</feature>
<dbReference type="AlphaFoldDB" id="A0A8S1LD04"/>
<evidence type="ECO:0000313" key="3">
    <source>
        <dbReference type="Proteomes" id="UP000692954"/>
    </source>
</evidence>
<protein>
    <submittedName>
        <fullName evidence="2">Uncharacterized protein</fullName>
    </submittedName>
</protein>
<sequence length="75" mass="8605">MSKLKKSCSLVKESPNLQLNWSDATLYLSKVLNPTQNQFHSTDSPKYFAFSLMIKCKVIFFAQIGAYSMFFPCKI</sequence>
<accession>A0A8S1LD04</accession>
<name>A0A8S1LD04_9CILI</name>
<keyword evidence="3" id="KW-1185">Reference proteome</keyword>
<dbReference type="EMBL" id="CAJJDN010000014">
    <property type="protein sequence ID" value="CAD8060754.1"/>
    <property type="molecule type" value="Genomic_DNA"/>
</dbReference>
<reference evidence="2" key="1">
    <citation type="submission" date="2021-01" db="EMBL/GenBank/DDBJ databases">
        <authorList>
            <consortium name="Genoscope - CEA"/>
            <person name="William W."/>
        </authorList>
    </citation>
    <scope>NUCLEOTIDE SEQUENCE</scope>
</reference>
<comment type="caution">
    <text evidence="2">The sequence shown here is derived from an EMBL/GenBank/DDBJ whole genome shotgun (WGS) entry which is preliminary data.</text>
</comment>
<dbReference type="Proteomes" id="UP000692954">
    <property type="component" value="Unassembled WGS sequence"/>
</dbReference>
<evidence type="ECO:0000256" key="1">
    <source>
        <dbReference type="SAM" id="Phobius"/>
    </source>
</evidence>
<keyword evidence="1" id="KW-1133">Transmembrane helix</keyword>
<organism evidence="2 3">
    <name type="scientific">Paramecium sonneborni</name>
    <dbReference type="NCBI Taxonomy" id="65129"/>
    <lineage>
        <taxon>Eukaryota</taxon>
        <taxon>Sar</taxon>
        <taxon>Alveolata</taxon>
        <taxon>Ciliophora</taxon>
        <taxon>Intramacronucleata</taxon>
        <taxon>Oligohymenophorea</taxon>
        <taxon>Peniculida</taxon>
        <taxon>Parameciidae</taxon>
        <taxon>Paramecium</taxon>
    </lineage>
</organism>
<keyword evidence="1" id="KW-0812">Transmembrane</keyword>
<gene>
    <name evidence="2" type="ORF">PSON_ATCC_30995.1.T0140443</name>
</gene>
<proteinExistence type="predicted"/>